<keyword evidence="3" id="KW-0472">Membrane</keyword>
<feature type="transmembrane region" description="Helical" evidence="3">
    <location>
        <begin position="218"/>
        <end position="238"/>
    </location>
</feature>
<feature type="region of interest" description="Disordered" evidence="2">
    <location>
        <begin position="1"/>
        <end position="28"/>
    </location>
</feature>
<dbReference type="InterPro" id="IPR039672">
    <property type="entry name" value="MFS_2"/>
</dbReference>
<feature type="compositionally biased region" description="Polar residues" evidence="2">
    <location>
        <begin position="7"/>
        <end position="17"/>
    </location>
</feature>
<dbReference type="Pfam" id="PF13347">
    <property type="entry name" value="MFS_2"/>
    <property type="match status" value="1"/>
</dbReference>
<dbReference type="PANTHER" id="PTHR11328:SF49">
    <property type="entry name" value="MAJOR FACILITATOR SUPERFAMILY DOMAIN-CONTAINING PROTEIN 12-LIKE PROTEIN"/>
    <property type="match status" value="1"/>
</dbReference>
<feature type="transmembrane region" description="Helical" evidence="3">
    <location>
        <begin position="41"/>
        <end position="63"/>
    </location>
</feature>
<dbReference type="PANTHER" id="PTHR11328">
    <property type="entry name" value="MAJOR FACILITATOR SUPERFAMILY DOMAIN-CONTAINING PROTEIN"/>
    <property type="match status" value="1"/>
</dbReference>
<sequence length="461" mass="52080">MKCTFKMSESSTQSESDPNSHNKSSNEVDENRSTLSFFLKIGYGFGHVYNDLSATIWFSYILLYLKDVLEMPNEAGYLMMLGQIADAVFSAIVGLMTDRYYTKRNWHMMGTLIVILSFPFLFMLEQNVLPYLAKIFYFILFITLFQCGWATVQISHLAILPELSITHKDRSDLNSVRYCMSIFSNITVFTIAWTVLHIRNRNSESIGPNDFDKFRNITIFLTAIGILTTIIFEGSLSLSKYNKRREDKFATSELDDSTSKSSSVEIINVLKDLQLYKIAFLYTFSRLFLVICIIYIPIWLNDFMKTRTDQTIENIAIIPLIFFVASFVAAFLLKYLNQKLSHKIVYCAGSLISISGCVWIFFSISLGANELIGIAILLGAGSSTTQISSLCITADLIGDKAEHGGLIYSIITVCDKLFSGIIIFVIENLEAHQNYYSNVLIFNAITAFVGILILGTFIGKH</sequence>
<keyword evidence="3" id="KW-0812">Transmembrane</keyword>
<dbReference type="GO" id="GO:0005886">
    <property type="term" value="C:plasma membrane"/>
    <property type="evidence" value="ECO:0007669"/>
    <property type="project" value="TreeGrafter"/>
</dbReference>
<dbReference type="EMBL" id="CVRI01000043">
    <property type="protein sequence ID" value="CRK96281.1"/>
    <property type="molecule type" value="Genomic_DNA"/>
</dbReference>
<dbReference type="GO" id="GO:0008643">
    <property type="term" value="P:carbohydrate transport"/>
    <property type="evidence" value="ECO:0007669"/>
    <property type="project" value="InterPro"/>
</dbReference>
<reference evidence="4 5" key="1">
    <citation type="submission" date="2015-04" db="EMBL/GenBank/DDBJ databases">
        <authorList>
            <person name="Syromyatnikov M.Y."/>
            <person name="Popov V.N."/>
        </authorList>
    </citation>
    <scope>NUCLEOTIDE SEQUENCE [LARGE SCALE GENOMIC DNA]</scope>
</reference>
<dbReference type="InterPro" id="IPR036259">
    <property type="entry name" value="MFS_trans_sf"/>
</dbReference>
<dbReference type="Proteomes" id="UP000183832">
    <property type="component" value="Unassembled WGS sequence"/>
</dbReference>
<keyword evidence="5" id="KW-1185">Reference proteome</keyword>
<feature type="transmembrane region" description="Helical" evidence="3">
    <location>
        <begin position="312"/>
        <end position="333"/>
    </location>
</feature>
<feature type="transmembrane region" description="Helical" evidence="3">
    <location>
        <begin position="371"/>
        <end position="394"/>
    </location>
</feature>
<dbReference type="STRING" id="568069.A0A1J1ICW3"/>
<keyword evidence="3" id="KW-1133">Transmembrane helix</keyword>
<feature type="transmembrane region" description="Helical" evidence="3">
    <location>
        <begin position="75"/>
        <end position="94"/>
    </location>
</feature>
<dbReference type="GO" id="GO:0015293">
    <property type="term" value="F:symporter activity"/>
    <property type="evidence" value="ECO:0007669"/>
    <property type="project" value="InterPro"/>
</dbReference>
<feature type="transmembrane region" description="Helical" evidence="3">
    <location>
        <begin position="345"/>
        <end position="365"/>
    </location>
</feature>
<feature type="transmembrane region" description="Helical" evidence="3">
    <location>
        <begin position="279"/>
        <end position="300"/>
    </location>
</feature>
<feature type="transmembrane region" description="Helical" evidence="3">
    <location>
        <begin position="178"/>
        <end position="198"/>
    </location>
</feature>
<feature type="transmembrane region" description="Helical" evidence="3">
    <location>
        <begin position="135"/>
        <end position="157"/>
    </location>
</feature>
<dbReference type="SUPFAM" id="SSF103473">
    <property type="entry name" value="MFS general substrate transporter"/>
    <property type="match status" value="1"/>
</dbReference>
<comment type="similarity">
    <text evidence="1">Belongs to the major facilitator superfamily.</text>
</comment>
<dbReference type="AlphaFoldDB" id="A0A1J1ICW3"/>
<evidence type="ECO:0000256" key="2">
    <source>
        <dbReference type="SAM" id="MobiDB-lite"/>
    </source>
</evidence>
<gene>
    <name evidence="4" type="ORF">CLUMA_CG009703</name>
</gene>
<proteinExistence type="inferred from homology"/>
<dbReference type="Gene3D" id="1.20.1250.20">
    <property type="entry name" value="MFS general substrate transporter like domains"/>
    <property type="match status" value="1"/>
</dbReference>
<feature type="transmembrane region" description="Helical" evidence="3">
    <location>
        <begin position="106"/>
        <end position="123"/>
    </location>
</feature>
<feature type="transmembrane region" description="Helical" evidence="3">
    <location>
        <begin position="406"/>
        <end position="426"/>
    </location>
</feature>
<evidence type="ECO:0000256" key="1">
    <source>
        <dbReference type="ARBA" id="ARBA00008335"/>
    </source>
</evidence>
<feature type="transmembrane region" description="Helical" evidence="3">
    <location>
        <begin position="438"/>
        <end position="458"/>
    </location>
</feature>
<dbReference type="OrthoDB" id="1730117at2759"/>
<name>A0A1J1ICW3_9DIPT</name>
<evidence type="ECO:0000313" key="5">
    <source>
        <dbReference type="Proteomes" id="UP000183832"/>
    </source>
</evidence>
<accession>A0A1J1ICW3</accession>
<protein>
    <submittedName>
        <fullName evidence="4">CLUMA_CG009703, isoform A</fullName>
    </submittedName>
</protein>
<evidence type="ECO:0000313" key="4">
    <source>
        <dbReference type="EMBL" id="CRK96281.1"/>
    </source>
</evidence>
<organism evidence="4 5">
    <name type="scientific">Clunio marinus</name>
    <dbReference type="NCBI Taxonomy" id="568069"/>
    <lineage>
        <taxon>Eukaryota</taxon>
        <taxon>Metazoa</taxon>
        <taxon>Ecdysozoa</taxon>
        <taxon>Arthropoda</taxon>
        <taxon>Hexapoda</taxon>
        <taxon>Insecta</taxon>
        <taxon>Pterygota</taxon>
        <taxon>Neoptera</taxon>
        <taxon>Endopterygota</taxon>
        <taxon>Diptera</taxon>
        <taxon>Nematocera</taxon>
        <taxon>Chironomoidea</taxon>
        <taxon>Chironomidae</taxon>
        <taxon>Clunio</taxon>
    </lineage>
</organism>
<feature type="compositionally biased region" description="Basic and acidic residues" evidence="2">
    <location>
        <begin position="18"/>
        <end position="28"/>
    </location>
</feature>
<evidence type="ECO:0000256" key="3">
    <source>
        <dbReference type="SAM" id="Phobius"/>
    </source>
</evidence>